<proteinExistence type="predicted"/>
<dbReference type="Proteomes" id="UP000177152">
    <property type="component" value="Unassembled WGS sequence"/>
</dbReference>
<evidence type="ECO:0000313" key="2">
    <source>
        <dbReference type="Proteomes" id="UP000177152"/>
    </source>
</evidence>
<organism evidence="1 2">
    <name type="scientific">Candidatus Sungbacteria bacterium RIFCSPHIGHO2_01_FULL_47_32</name>
    <dbReference type="NCBI Taxonomy" id="1802264"/>
    <lineage>
        <taxon>Bacteria</taxon>
        <taxon>Candidatus Sungiibacteriota</taxon>
    </lineage>
</organism>
<gene>
    <name evidence="1" type="ORF">A2633_00025</name>
</gene>
<dbReference type="EMBL" id="MHQC01000045">
    <property type="protein sequence ID" value="OGZ94043.1"/>
    <property type="molecule type" value="Genomic_DNA"/>
</dbReference>
<evidence type="ECO:0000313" key="1">
    <source>
        <dbReference type="EMBL" id="OGZ94043.1"/>
    </source>
</evidence>
<dbReference type="AlphaFoldDB" id="A0A1G2K4F6"/>
<reference evidence="1 2" key="1">
    <citation type="journal article" date="2016" name="Nat. Commun.">
        <title>Thousands of microbial genomes shed light on interconnected biogeochemical processes in an aquifer system.</title>
        <authorList>
            <person name="Anantharaman K."/>
            <person name="Brown C.T."/>
            <person name="Hug L.A."/>
            <person name="Sharon I."/>
            <person name="Castelle C.J."/>
            <person name="Probst A.J."/>
            <person name="Thomas B.C."/>
            <person name="Singh A."/>
            <person name="Wilkins M.J."/>
            <person name="Karaoz U."/>
            <person name="Brodie E.L."/>
            <person name="Williams K.H."/>
            <person name="Hubbard S.S."/>
            <person name="Banfield J.F."/>
        </authorList>
    </citation>
    <scope>NUCLEOTIDE SEQUENCE [LARGE SCALE GENOMIC DNA]</scope>
</reference>
<dbReference type="InterPro" id="IPR014942">
    <property type="entry name" value="AbiEii"/>
</dbReference>
<sequence>MVSSSKTIAQENVFLDRLPRVTRAAFLSFTSFDFLKSPGWYLAGGTALSLQVGHRQSVDLDFFLEKKNFQETRIERILLEKGEWATVLRQKGTLYGIFNGAKVSFIAYPFFHPSSSFLRCGTVKIILPDDIAAMKIIALSQRGRKRDFVDLYWYCNYCGLLDETIHRAISQYPDQKHSLPHFLKSLVYFADAEDDPMPKLFFKADWKTIKAYFRREVPIITRRMLRL</sequence>
<evidence type="ECO:0008006" key="3">
    <source>
        <dbReference type="Google" id="ProtNLM"/>
    </source>
</evidence>
<protein>
    <recommendedName>
        <fullName evidence="3">Nucleotidyl transferase AbiEii/AbiGii toxin family protein</fullName>
    </recommendedName>
</protein>
<dbReference type="Pfam" id="PF08843">
    <property type="entry name" value="AbiEii"/>
    <property type="match status" value="2"/>
</dbReference>
<name>A0A1G2K4F6_9BACT</name>
<accession>A0A1G2K4F6</accession>
<comment type="caution">
    <text evidence="1">The sequence shown here is derived from an EMBL/GenBank/DDBJ whole genome shotgun (WGS) entry which is preliminary data.</text>
</comment>